<reference evidence="2" key="1">
    <citation type="submission" date="2017-09" db="EMBL/GenBank/DDBJ databases">
        <title>Depth-based differentiation of microbial function through sediment-hosted aquifers and enrichment of novel symbionts in the deep terrestrial subsurface.</title>
        <authorList>
            <person name="Probst A.J."/>
            <person name="Ladd B."/>
            <person name="Jarett J.K."/>
            <person name="Geller-Mcgrath D.E."/>
            <person name="Sieber C.M.K."/>
            <person name="Emerson J.B."/>
            <person name="Anantharaman K."/>
            <person name="Thomas B.C."/>
            <person name="Malmstrom R."/>
            <person name="Stieglmeier M."/>
            <person name="Klingl A."/>
            <person name="Woyke T."/>
            <person name="Ryan C.M."/>
            <person name="Banfield J.F."/>
        </authorList>
    </citation>
    <scope>NUCLEOTIDE SEQUENCE [LARGE SCALE GENOMIC DNA]</scope>
</reference>
<evidence type="ECO:0000313" key="1">
    <source>
        <dbReference type="EMBL" id="PIR94330.1"/>
    </source>
</evidence>
<proteinExistence type="predicted"/>
<sequence>MSRTFRQVTEEAINWCPGDHQFLLGIERGHIQWRKDYRLWKRLDRRNDRHQAKTELKKFFT</sequence>
<comment type="caution">
    <text evidence="1">The sequence shown here is derived from an EMBL/GenBank/DDBJ whole genome shotgun (WGS) entry which is preliminary data.</text>
</comment>
<accession>A0A2H0V7K6</accession>
<dbReference type="AlphaFoldDB" id="A0A2H0V7K6"/>
<dbReference type="Proteomes" id="UP000229901">
    <property type="component" value="Unassembled WGS sequence"/>
</dbReference>
<dbReference type="EMBL" id="PFAP01000009">
    <property type="protein sequence ID" value="PIR94330.1"/>
    <property type="molecule type" value="Genomic_DNA"/>
</dbReference>
<name>A0A2H0V7K6_9BACT</name>
<protein>
    <submittedName>
        <fullName evidence="1">Uncharacterized protein</fullName>
    </submittedName>
</protein>
<evidence type="ECO:0000313" key="2">
    <source>
        <dbReference type="Proteomes" id="UP000229901"/>
    </source>
</evidence>
<organism evidence="1 2">
    <name type="scientific">Candidatus Falkowbacteria bacterium CG10_big_fil_rev_8_21_14_0_10_39_11</name>
    <dbReference type="NCBI Taxonomy" id="1974565"/>
    <lineage>
        <taxon>Bacteria</taxon>
        <taxon>Candidatus Falkowiibacteriota</taxon>
    </lineage>
</organism>
<gene>
    <name evidence="1" type="ORF">COT97_01785</name>
</gene>